<accession>A0AAD4D6E6</accession>
<evidence type="ECO:0000313" key="2">
    <source>
        <dbReference type="EMBL" id="KAG0265305.1"/>
    </source>
</evidence>
<keyword evidence="1" id="KW-0472">Membrane</keyword>
<sequence length="59" mass="6773">PRVCGINSIFIFFATTPFILNVIFESHRNHKDNGNKGQQNWINIGINFDRCRVTNHDAA</sequence>
<feature type="non-terminal residue" evidence="2">
    <location>
        <position position="1"/>
    </location>
</feature>
<evidence type="ECO:0000313" key="3">
    <source>
        <dbReference type="Proteomes" id="UP001194580"/>
    </source>
</evidence>
<proteinExistence type="predicted"/>
<dbReference type="AlphaFoldDB" id="A0AAD4D6E6"/>
<evidence type="ECO:0000256" key="1">
    <source>
        <dbReference type="SAM" id="Phobius"/>
    </source>
</evidence>
<organism evidence="2 3">
    <name type="scientific">Linnemannia exigua</name>
    <dbReference type="NCBI Taxonomy" id="604196"/>
    <lineage>
        <taxon>Eukaryota</taxon>
        <taxon>Fungi</taxon>
        <taxon>Fungi incertae sedis</taxon>
        <taxon>Mucoromycota</taxon>
        <taxon>Mortierellomycotina</taxon>
        <taxon>Mortierellomycetes</taxon>
        <taxon>Mortierellales</taxon>
        <taxon>Mortierellaceae</taxon>
        <taxon>Linnemannia</taxon>
    </lineage>
</organism>
<comment type="caution">
    <text evidence="2">The sequence shown here is derived from an EMBL/GenBank/DDBJ whole genome shotgun (WGS) entry which is preliminary data.</text>
</comment>
<dbReference type="Proteomes" id="UP001194580">
    <property type="component" value="Unassembled WGS sequence"/>
</dbReference>
<reference evidence="2" key="1">
    <citation type="journal article" date="2020" name="Fungal Divers.">
        <title>Resolving the Mortierellaceae phylogeny through synthesis of multi-gene phylogenetics and phylogenomics.</title>
        <authorList>
            <person name="Vandepol N."/>
            <person name="Liber J."/>
            <person name="Desiro A."/>
            <person name="Na H."/>
            <person name="Kennedy M."/>
            <person name="Barry K."/>
            <person name="Grigoriev I.V."/>
            <person name="Miller A.N."/>
            <person name="O'Donnell K."/>
            <person name="Stajich J.E."/>
            <person name="Bonito G."/>
        </authorList>
    </citation>
    <scope>NUCLEOTIDE SEQUENCE</scope>
    <source>
        <strain evidence="2">NRRL 28262</strain>
    </source>
</reference>
<keyword evidence="1" id="KW-1133">Transmembrane helix</keyword>
<keyword evidence="3" id="KW-1185">Reference proteome</keyword>
<feature type="transmembrane region" description="Helical" evidence="1">
    <location>
        <begin position="6"/>
        <end position="24"/>
    </location>
</feature>
<name>A0AAD4D6E6_9FUNG</name>
<keyword evidence="1" id="KW-0812">Transmembrane</keyword>
<gene>
    <name evidence="2" type="ORF">BGZ95_003367</name>
</gene>
<dbReference type="EMBL" id="JAAAIL010001767">
    <property type="protein sequence ID" value="KAG0265305.1"/>
    <property type="molecule type" value="Genomic_DNA"/>
</dbReference>
<protein>
    <submittedName>
        <fullName evidence="2">Uncharacterized protein</fullName>
    </submittedName>
</protein>